<dbReference type="CDD" id="cd07012">
    <property type="entry name" value="PBP2_Bug_TTT"/>
    <property type="match status" value="1"/>
</dbReference>
<keyword evidence="4" id="KW-1185">Reference proteome</keyword>
<dbReference type="InterPro" id="IPR042100">
    <property type="entry name" value="Bug_dom1"/>
</dbReference>
<sequence>MTAALATTLTLAAGGALADDYPSKPIRFVIPFGPGSGTDTSARYYAQKVSELAGVPVVVDNRPGGNGFIAVRAVLDAPADGYTLFIGSNSTLATNTALFRQLPYDPIKDFKPIALLLKTPGVLSVPADSGFKTVQDLVEHAKRNPGKLNFAAGSAGYQLMGEYFSQINGIQASHIPFKGAGEAVTAVASGTVDYAFAEVTSSQALVQSGKIRALVVADEGRAASLPDVPSADEAGMPDFKVYTWAAAMVNANTPEDVVRTIEGYFHDVARLPETEVFFEQFGQKPQLGSARDLGDFNVQEIELWNRIVNLANIEKQ</sequence>
<dbReference type="Pfam" id="PF03401">
    <property type="entry name" value="TctC"/>
    <property type="match status" value="1"/>
</dbReference>
<dbReference type="OrthoDB" id="8678477at2"/>
<dbReference type="EMBL" id="VLTJ01000013">
    <property type="protein sequence ID" value="TSH96847.1"/>
    <property type="molecule type" value="Genomic_DNA"/>
</dbReference>
<organism evidence="3 4">
    <name type="scientific">Verticiella sediminum</name>
    <dbReference type="NCBI Taxonomy" id="1247510"/>
    <lineage>
        <taxon>Bacteria</taxon>
        <taxon>Pseudomonadati</taxon>
        <taxon>Pseudomonadota</taxon>
        <taxon>Betaproteobacteria</taxon>
        <taxon>Burkholderiales</taxon>
        <taxon>Alcaligenaceae</taxon>
        <taxon>Verticiella</taxon>
    </lineage>
</organism>
<dbReference type="PIRSF" id="PIRSF017082">
    <property type="entry name" value="YflP"/>
    <property type="match status" value="1"/>
</dbReference>
<dbReference type="PANTHER" id="PTHR42928:SF5">
    <property type="entry name" value="BLR1237 PROTEIN"/>
    <property type="match status" value="1"/>
</dbReference>
<protein>
    <submittedName>
        <fullName evidence="3">Tripartite tricarboxylate transporter substrate binding protein</fullName>
    </submittedName>
</protein>
<dbReference type="Gene3D" id="3.40.190.150">
    <property type="entry name" value="Bordetella uptake gene, domain 1"/>
    <property type="match status" value="1"/>
</dbReference>
<gene>
    <name evidence="3" type="ORF">FOZ76_08245</name>
</gene>
<dbReference type="PANTHER" id="PTHR42928">
    <property type="entry name" value="TRICARBOXYLATE-BINDING PROTEIN"/>
    <property type="match status" value="1"/>
</dbReference>
<keyword evidence="2" id="KW-0732">Signal</keyword>
<evidence type="ECO:0000256" key="1">
    <source>
        <dbReference type="ARBA" id="ARBA00006987"/>
    </source>
</evidence>
<reference evidence="3 4" key="1">
    <citation type="submission" date="2019-07" db="EMBL/GenBank/DDBJ databases">
        <title>Qingshengfaniella alkalisoli gen. nov., sp. nov., isolated from saline soil.</title>
        <authorList>
            <person name="Xu L."/>
            <person name="Huang X.-X."/>
            <person name="Sun J.-Q."/>
        </authorList>
    </citation>
    <scope>NUCLEOTIDE SEQUENCE [LARGE SCALE GENOMIC DNA]</scope>
    <source>
        <strain evidence="3 4">DSM 27279</strain>
    </source>
</reference>
<feature type="signal peptide" evidence="2">
    <location>
        <begin position="1"/>
        <end position="18"/>
    </location>
</feature>
<feature type="chain" id="PRO_5022065310" evidence="2">
    <location>
        <begin position="19"/>
        <end position="316"/>
    </location>
</feature>
<name>A0A556AV78_9BURK</name>
<comment type="caution">
    <text evidence="3">The sequence shown here is derived from an EMBL/GenBank/DDBJ whole genome shotgun (WGS) entry which is preliminary data.</text>
</comment>
<accession>A0A556AV78</accession>
<dbReference type="InterPro" id="IPR005064">
    <property type="entry name" value="BUG"/>
</dbReference>
<dbReference type="AlphaFoldDB" id="A0A556AV78"/>
<proteinExistence type="inferred from homology"/>
<dbReference type="Proteomes" id="UP000318405">
    <property type="component" value="Unassembled WGS sequence"/>
</dbReference>
<evidence type="ECO:0000256" key="2">
    <source>
        <dbReference type="SAM" id="SignalP"/>
    </source>
</evidence>
<dbReference type="SUPFAM" id="SSF53850">
    <property type="entry name" value="Periplasmic binding protein-like II"/>
    <property type="match status" value="1"/>
</dbReference>
<comment type="similarity">
    <text evidence="1">Belongs to the UPF0065 (bug) family.</text>
</comment>
<evidence type="ECO:0000313" key="4">
    <source>
        <dbReference type="Proteomes" id="UP000318405"/>
    </source>
</evidence>
<evidence type="ECO:0000313" key="3">
    <source>
        <dbReference type="EMBL" id="TSH96847.1"/>
    </source>
</evidence>
<dbReference type="Gene3D" id="3.40.190.10">
    <property type="entry name" value="Periplasmic binding protein-like II"/>
    <property type="match status" value="1"/>
</dbReference>